<evidence type="ECO:0000313" key="3">
    <source>
        <dbReference type="EMBL" id="MDD9205081.1"/>
    </source>
</evidence>
<evidence type="ECO:0000256" key="1">
    <source>
        <dbReference type="SAM" id="MobiDB-lite"/>
    </source>
</evidence>
<feature type="non-terminal residue" evidence="3">
    <location>
        <position position="105"/>
    </location>
</feature>
<protein>
    <recommendedName>
        <fullName evidence="5">DUF305 domain-containing protein</fullName>
    </recommendedName>
</protein>
<evidence type="ECO:0000256" key="2">
    <source>
        <dbReference type="SAM" id="Phobius"/>
    </source>
</evidence>
<dbReference type="EMBL" id="JARACI010000249">
    <property type="protein sequence ID" value="MDD9205081.1"/>
    <property type="molecule type" value="Genomic_DNA"/>
</dbReference>
<keyword evidence="2" id="KW-0812">Transmembrane</keyword>
<comment type="caution">
    <text evidence="3">The sequence shown here is derived from an EMBL/GenBank/DDBJ whole genome shotgun (WGS) entry which is preliminary data.</text>
</comment>
<feature type="compositionally biased region" description="Basic and acidic residues" evidence="1">
    <location>
        <begin position="8"/>
        <end position="18"/>
    </location>
</feature>
<evidence type="ECO:0008006" key="5">
    <source>
        <dbReference type="Google" id="ProtNLM"/>
    </source>
</evidence>
<feature type="transmembrane region" description="Helical" evidence="2">
    <location>
        <begin position="33"/>
        <end position="53"/>
    </location>
</feature>
<feature type="region of interest" description="Disordered" evidence="1">
    <location>
        <begin position="1"/>
        <end position="23"/>
    </location>
</feature>
<evidence type="ECO:0000313" key="4">
    <source>
        <dbReference type="Proteomes" id="UP001165561"/>
    </source>
</evidence>
<name>A0ABT5TSP5_9MICO</name>
<sequence>MGSQQDGNGHHQGEDGHHQGGGGSHMKGMYLRYAAMIVTGMVVMYAVMFVGSWEWGHVRWSESRLFMALTMGGAMALVMLAWMLNMYRSAKANVAVVAAGALLLG</sequence>
<dbReference type="Proteomes" id="UP001165561">
    <property type="component" value="Unassembled WGS sequence"/>
</dbReference>
<accession>A0ABT5TSP5</accession>
<proteinExistence type="predicted"/>
<keyword evidence="2" id="KW-0472">Membrane</keyword>
<gene>
    <name evidence="3" type="ORF">PU560_01210</name>
</gene>
<keyword evidence="4" id="KW-1185">Reference proteome</keyword>
<reference evidence="3" key="1">
    <citation type="submission" date="2023-02" db="EMBL/GenBank/DDBJ databases">
        <title>Georgenia sp.10Sc9-8, isolated from a soil sample collected from the Taklamakan desert.</title>
        <authorList>
            <person name="Liu S."/>
        </authorList>
    </citation>
    <scope>NUCLEOTIDE SEQUENCE</scope>
    <source>
        <strain evidence="3">10Sc9-8</strain>
    </source>
</reference>
<keyword evidence="2" id="KW-1133">Transmembrane helix</keyword>
<feature type="transmembrane region" description="Helical" evidence="2">
    <location>
        <begin position="65"/>
        <end position="84"/>
    </location>
</feature>
<organism evidence="3 4">
    <name type="scientific">Georgenia halotolerans</name>
    <dbReference type="NCBI Taxonomy" id="3028317"/>
    <lineage>
        <taxon>Bacteria</taxon>
        <taxon>Bacillati</taxon>
        <taxon>Actinomycetota</taxon>
        <taxon>Actinomycetes</taxon>
        <taxon>Micrococcales</taxon>
        <taxon>Bogoriellaceae</taxon>
        <taxon>Georgenia</taxon>
    </lineage>
</organism>